<evidence type="ECO:0000313" key="1">
    <source>
        <dbReference type="EMBL" id="KAJ9073422.1"/>
    </source>
</evidence>
<accession>A0ACC2TFX5</accession>
<protein>
    <submittedName>
        <fullName evidence="1">Uncharacterized protein</fullName>
    </submittedName>
</protein>
<comment type="caution">
    <text evidence="1">The sequence shown here is derived from an EMBL/GenBank/DDBJ whole genome shotgun (WGS) entry which is preliminary data.</text>
</comment>
<keyword evidence="2" id="KW-1185">Reference proteome</keyword>
<sequence>MLSPSYGQCSLTSLTYLPLTRGDVCIITSGALDASQPMQLGSGTFWRSNFTDGVSKMSKHVLRSLNHKYKDSKFTSEVFHYWEGRIPVSGPIVCYEHERCSVTVTWNGGFWATQKSMERVTTTGFQNSNSKITNYVDSTKEGKIKFVHTFDGPVAKTIYFNQIALMARAHKFTYSPFYHLPTYFWMNCSSLLRMDGIFGIASANLGHI</sequence>
<dbReference type="Proteomes" id="UP001165960">
    <property type="component" value="Unassembled WGS sequence"/>
</dbReference>
<organism evidence="1 2">
    <name type="scientific">Entomophthora muscae</name>
    <dbReference type="NCBI Taxonomy" id="34485"/>
    <lineage>
        <taxon>Eukaryota</taxon>
        <taxon>Fungi</taxon>
        <taxon>Fungi incertae sedis</taxon>
        <taxon>Zoopagomycota</taxon>
        <taxon>Entomophthoromycotina</taxon>
        <taxon>Entomophthoromycetes</taxon>
        <taxon>Entomophthorales</taxon>
        <taxon>Entomophthoraceae</taxon>
        <taxon>Entomophthora</taxon>
    </lineage>
</organism>
<dbReference type="EMBL" id="QTSX02002908">
    <property type="protein sequence ID" value="KAJ9073422.1"/>
    <property type="molecule type" value="Genomic_DNA"/>
</dbReference>
<name>A0ACC2TFX5_9FUNG</name>
<gene>
    <name evidence="1" type="ORF">DSO57_1016658</name>
</gene>
<proteinExistence type="predicted"/>
<evidence type="ECO:0000313" key="2">
    <source>
        <dbReference type="Proteomes" id="UP001165960"/>
    </source>
</evidence>
<reference evidence="1" key="1">
    <citation type="submission" date="2022-04" db="EMBL/GenBank/DDBJ databases">
        <title>Genome of the entomopathogenic fungus Entomophthora muscae.</title>
        <authorList>
            <person name="Elya C."/>
            <person name="Lovett B.R."/>
            <person name="Lee E."/>
            <person name="Macias A.M."/>
            <person name="Hajek A.E."/>
            <person name="De Bivort B.L."/>
            <person name="Kasson M.T."/>
            <person name="De Fine Licht H.H."/>
            <person name="Stajich J.E."/>
        </authorList>
    </citation>
    <scope>NUCLEOTIDE SEQUENCE</scope>
    <source>
        <strain evidence="1">Berkeley</strain>
    </source>
</reference>